<sequence>MLKVLSINSMCLNDSRRVRVYTPDDYGEIEKSYPVVYMHDGQNVFRDQSAIGGISLNLEHFLDRNKNEVIVVGIDSKPGEQRKVEYCPWENGDYSRNMMKDESRIGGGGKQYIEFVVQELKPYIDKNYHTRPDQSAMAGISLGGLISTYAMCKYPNLFKRAAAISSAFFRNQEEMEQLAHRADLSPVERFYVDCGTLEAGSDEETINQGFIESNQRMFDIVKPKIEPSKFKIIEGGEHNYTHFRRRVPEFFPFLIEGWK</sequence>
<evidence type="ECO:0000313" key="2">
    <source>
        <dbReference type="Proteomes" id="UP000198897"/>
    </source>
</evidence>
<gene>
    <name evidence="1" type="ORF">SAMN05216353_12629</name>
</gene>
<dbReference type="Pfam" id="PF00756">
    <property type="entry name" value="Esterase"/>
    <property type="match status" value="1"/>
</dbReference>
<dbReference type="InterPro" id="IPR029058">
    <property type="entry name" value="AB_hydrolase_fold"/>
</dbReference>
<dbReference type="RefSeq" id="WP_089752600.1">
    <property type="nucleotide sequence ID" value="NZ_FOOG01000026.1"/>
</dbReference>
<evidence type="ECO:0000313" key="1">
    <source>
        <dbReference type="EMBL" id="SFG16941.1"/>
    </source>
</evidence>
<dbReference type="AlphaFoldDB" id="A0A1I2PU63"/>
<dbReference type="EMBL" id="FOOG01000026">
    <property type="protein sequence ID" value="SFG16941.1"/>
    <property type="molecule type" value="Genomic_DNA"/>
</dbReference>
<proteinExistence type="predicted"/>
<dbReference type="SUPFAM" id="SSF53474">
    <property type="entry name" value="alpha/beta-Hydrolases"/>
    <property type="match status" value="1"/>
</dbReference>
<organism evidence="1 2">
    <name type="scientific">Halobacillus alkaliphilus</name>
    <dbReference type="NCBI Taxonomy" id="396056"/>
    <lineage>
        <taxon>Bacteria</taxon>
        <taxon>Bacillati</taxon>
        <taxon>Bacillota</taxon>
        <taxon>Bacilli</taxon>
        <taxon>Bacillales</taxon>
        <taxon>Bacillaceae</taxon>
        <taxon>Halobacillus</taxon>
    </lineage>
</organism>
<dbReference type="Proteomes" id="UP000198897">
    <property type="component" value="Unassembled WGS sequence"/>
</dbReference>
<protein>
    <submittedName>
        <fullName evidence="1">Predicted hydrolase of the alpha/beta superfamily</fullName>
    </submittedName>
</protein>
<dbReference type="PANTHER" id="PTHR48098">
    <property type="entry name" value="ENTEROCHELIN ESTERASE-RELATED"/>
    <property type="match status" value="1"/>
</dbReference>
<dbReference type="OrthoDB" id="9784036at2"/>
<dbReference type="InterPro" id="IPR000801">
    <property type="entry name" value="Esterase-like"/>
</dbReference>
<keyword evidence="2" id="KW-1185">Reference proteome</keyword>
<keyword evidence="1" id="KW-0378">Hydrolase</keyword>
<dbReference type="PANTHER" id="PTHR48098:SF6">
    <property type="entry name" value="FERRI-BACILLIBACTIN ESTERASE BESA"/>
    <property type="match status" value="1"/>
</dbReference>
<dbReference type="GO" id="GO:0016787">
    <property type="term" value="F:hydrolase activity"/>
    <property type="evidence" value="ECO:0007669"/>
    <property type="project" value="UniProtKB-KW"/>
</dbReference>
<name>A0A1I2PU63_9BACI</name>
<reference evidence="2" key="1">
    <citation type="submission" date="2016-10" db="EMBL/GenBank/DDBJ databases">
        <authorList>
            <person name="Varghese N."/>
            <person name="Submissions S."/>
        </authorList>
    </citation>
    <scope>NUCLEOTIDE SEQUENCE [LARGE SCALE GENOMIC DNA]</scope>
    <source>
        <strain evidence="2">FP5</strain>
    </source>
</reference>
<accession>A0A1I2PU63</accession>
<dbReference type="InterPro" id="IPR050583">
    <property type="entry name" value="Mycobacterial_A85_antigen"/>
</dbReference>
<dbReference type="Gene3D" id="3.40.50.1820">
    <property type="entry name" value="alpha/beta hydrolase"/>
    <property type="match status" value="1"/>
</dbReference>